<reference evidence="4" key="2">
    <citation type="journal article" date="2008" name="Genome Biol.">
        <title>Improved genome assembly and evidence-based global gene model set for the chordate Ciona intestinalis: new insight into intron and operon populations.</title>
        <authorList>
            <person name="Satou Y."/>
            <person name="Mineta K."/>
            <person name="Ogasawara M."/>
            <person name="Sasakura Y."/>
            <person name="Shoguchi E."/>
            <person name="Ueno K."/>
            <person name="Yamada L."/>
            <person name="Matsumoto J."/>
            <person name="Wasserscheid J."/>
            <person name="Dewar K."/>
            <person name="Wiley G.B."/>
            <person name="Macmil S.L."/>
            <person name="Roe B.A."/>
            <person name="Zeller R.W."/>
            <person name="Hastings K.E."/>
            <person name="Lemaire P."/>
            <person name="Lindquist E."/>
            <person name="Endo T."/>
            <person name="Hotta K."/>
            <person name="Inaba K."/>
        </authorList>
    </citation>
    <scope>NUCLEOTIDE SEQUENCE [LARGE SCALE GENOMIC DNA]</scope>
    <source>
        <strain evidence="4">wild type</strain>
    </source>
</reference>
<keyword evidence="5" id="KW-1185">Reference proteome</keyword>
<dbReference type="GO" id="GO:0051225">
    <property type="term" value="P:spindle assembly"/>
    <property type="evidence" value="ECO:0000318"/>
    <property type="project" value="GO_Central"/>
</dbReference>
<dbReference type="GO" id="GO:0005813">
    <property type="term" value="C:centrosome"/>
    <property type="evidence" value="ECO:0000318"/>
    <property type="project" value="GO_Central"/>
</dbReference>
<feature type="domain" description="Germinal-centre associated nuclear protein MCM3AP" evidence="3">
    <location>
        <begin position="621"/>
        <end position="945"/>
    </location>
</feature>
<feature type="coiled-coil region" evidence="1">
    <location>
        <begin position="914"/>
        <end position="941"/>
    </location>
</feature>
<dbReference type="InterPro" id="IPR031907">
    <property type="entry name" value="MCM3AP_GANP"/>
</dbReference>
<proteinExistence type="predicted"/>
<dbReference type="EMBL" id="EAAA01003008">
    <property type="status" value="NOT_ANNOTATED_CDS"/>
    <property type="molecule type" value="Genomic_DNA"/>
</dbReference>
<sequence length="954" mass="110007">MARAYTTAKGSTWVPMEDVMRTLCFSSENELNAFCTELMIATKPGFIELSRSENCEVDVAMSVFRSHLVSSKMSGRSLGIIIAHGRTPCPNVHHPESSFDEEGRYIGKHAALLDTVDTFEPQKENIETTQQSIPQTQGLPAGVLTNMVKLIAKSLFHEVIDEMVLDVSIEVVKARDLVKASTEITDVVLRNDVDAEIRILCSEVLQEEKVRQQQKIKMAQQEQERALRRAAEEEMRRREEEKRKREQLERKMRERKLKEEKEVFLREYSMELATQMEETIVSQQIHEISKHEHREARLDKLSTLATHQILEDIIQEESFNSVKEVLRSERITCHTTLHKIVEKTTLKNSFNKWRNMLSDLQKRRYARMKFPAAPAMRAVQLQVHEFLPTPVQNHSLPRRNSFSIEGKREFPLSMDPLPQLYDSHAKMSKDLKSRAGSFCETQKRAFTEKLPVLDMLWDAMHDKLDTEATHLYWKIGILSHNSDHTWLAWLKQKFGFPQTEDTEVKLFNRYSFGETRRQISACCQVIFNSTPEVNLCRSNILFVMITHPNCFPYLKNHLNRVCEDKGTTTVIVVNCDTGLSEREILHELGLSDDCKYEFHLLSFHQMDYIANEIELKRGITLVSHSEPTLWVCESLRCVLEHQISILYIKPVMRHCTQREQLYLPTLEPHQLVDIYNHAIQSTCDVLTHPDLHNLAWPSPAMDTGITDTEVPCKGWNTADGFEKLRNICDQLQLPSFPVFDKYATEQEIYEKVFNYCQTACPKNDTLTASVAATVKLYQHQYAYDYQLDLTTAEVRTFVEQFPWPRIVDAVASSKLQEILYVEKEQVVCYNPYKLSLTSLTQSMQATLDEVEFDALGLDLINPTVNSNSECQYDTLHSQTMGPAKNLTTILSKNATMQSNASATPWLADGKSYEAQTLKKEVEQEKILSQRFEERLKKLLEEGGNTSMEYFDSLL</sequence>
<accession>F6U0K9</accession>
<name>F6U0K9_CIOIN</name>
<dbReference type="InParanoid" id="F6U0K9"/>
<evidence type="ECO:0000313" key="4">
    <source>
        <dbReference type="Ensembl" id="ENSCINP00000013639.3"/>
    </source>
</evidence>
<evidence type="ECO:0000256" key="2">
    <source>
        <dbReference type="SAM" id="MobiDB-lite"/>
    </source>
</evidence>
<dbReference type="Pfam" id="PF16769">
    <property type="entry name" value="MCM3AP_GANP"/>
    <property type="match status" value="1"/>
</dbReference>
<reference evidence="5" key="1">
    <citation type="journal article" date="2002" name="Science">
        <title>The draft genome of Ciona intestinalis: insights into chordate and vertebrate origins.</title>
        <authorList>
            <person name="Dehal P."/>
            <person name="Satou Y."/>
            <person name="Campbell R.K."/>
            <person name="Chapman J."/>
            <person name="Degnan B."/>
            <person name="De Tomaso A."/>
            <person name="Davidson B."/>
            <person name="Di Gregorio A."/>
            <person name="Gelpke M."/>
            <person name="Goodstein D.M."/>
            <person name="Harafuji N."/>
            <person name="Hastings K.E."/>
            <person name="Ho I."/>
            <person name="Hotta K."/>
            <person name="Huang W."/>
            <person name="Kawashima T."/>
            <person name="Lemaire P."/>
            <person name="Martinez D."/>
            <person name="Meinertzhagen I.A."/>
            <person name="Necula S."/>
            <person name="Nonaka M."/>
            <person name="Putnam N."/>
            <person name="Rash S."/>
            <person name="Saiga H."/>
            <person name="Satake M."/>
            <person name="Terry A."/>
            <person name="Yamada L."/>
            <person name="Wang H.G."/>
            <person name="Awazu S."/>
            <person name="Azumi K."/>
            <person name="Boore J."/>
            <person name="Branno M."/>
            <person name="Chin-Bow S."/>
            <person name="DeSantis R."/>
            <person name="Doyle S."/>
            <person name="Francino P."/>
            <person name="Keys D.N."/>
            <person name="Haga S."/>
            <person name="Hayashi H."/>
            <person name="Hino K."/>
            <person name="Imai K.S."/>
            <person name="Inaba K."/>
            <person name="Kano S."/>
            <person name="Kobayashi K."/>
            <person name="Kobayashi M."/>
            <person name="Lee B.I."/>
            <person name="Makabe K.W."/>
            <person name="Manohar C."/>
            <person name="Matassi G."/>
            <person name="Medina M."/>
            <person name="Mochizuki Y."/>
            <person name="Mount S."/>
            <person name="Morishita T."/>
            <person name="Miura S."/>
            <person name="Nakayama A."/>
            <person name="Nishizaka S."/>
            <person name="Nomoto H."/>
            <person name="Ohta F."/>
            <person name="Oishi K."/>
            <person name="Rigoutsos I."/>
            <person name="Sano M."/>
            <person name="Sasaki A."/>
            <person name="Sasakura Y."/>
            <person name="Shoguchi E."/>
            <person name="Shin-i T."/>
            <person name="Spagnuolo A."/>
            <person name="Stainier D."/>
            <person name="Suzuki M.M."/>
            <person name="Tassy O."/>
            <person name="Takatori N."/>
            <person name="Tokuoka M."/>
            <person name="Yagi K."/>
            <person name="Yoshizaki F."/>
            <person name="Wada S."/>
            <person name="Zhang C."/>
            <person name="Hyatt P.D."/>
            <person name="Larimer F."/>
            <person name="Detter C."/>
            <person name="Doggett N."/>
            <person name="Glavina T."/>
            <person name="Hawkins T."/>
            <person name="Richardson P."/>
            <person name="Lucas S."/>
            <person name="Kohara Y."/>
            <person name="Levine M."/>
            <person name="Satoh N."/>
            <person name="Rokhsar D.S."/>
        </authorList>
    </citation>
    <scope>NUCLEOTIDE SEQUENCE [LARGE SCALE GENOMIC DNA]</scope>
</reference>
<reference evidence="4" key="3">
    <citation type="submission" date="2025-08" db="UniProtKB">
        <authorList>
            <consortium name="Ensembl"/>
        </authorList>
    </citation>
    <scope>IDENTIFICATION</scope>
</reference>
<evidence type="ECO:0000259" key="3">
    <source>
        <dbReference type="Pfam" id="PF16769"/>
    </source>
</evidence>
<evidence type="ECO:0000313" key="5">
    <source>
        <dbReference type="Proteomes" id="UP000008144"/>
    </source>
</evidence>
<dbReference type="AlphaFoldDB" id="F6U0K9"/>
<dbReference type="GO" id="GO:0005819">
    <property type="term" value="C:spindle"/>
    <property type="evidence" value="ECO:0000318"/>
    <property type="project" value="GO_Central"/>
</dbReference>
<feature type="region of interest" description="Disordered" evidence="2">
    <location>
        <begin position="227"/>
        <end position="248"/>
    </location>
</feature>
<dbReference type="Proteomes" id="UP000008144">
    <property type="component" value="Chromosome 9"/>
</dbReference>
<organism evidence="4 5">
    <name type="scientific">Ciona intestinalis</name>
    <name type="common">Transparent sea squirt</name>
    <name type="synonym">Ascidia intestinalis</name>
    <dbReference type="NCBI Taxonomy" id="7719"/>
    <lineage>
        <taxon>Eukaryota</taxon>
        <taxon>Metazoa</taxon>
        <taxon>Chordata</taxon>
        <taxon>Tunicata</taxon>
        <taxon>Ascidiacea</taxon>
        <taxon>Phlebobranchia</taxon>
        <taxon>Cionidae</taxon>
        <taxon>Ciona</taxon>
    </lineage>
</organism>
<dbReference type="STRING" id="7719.ENSCINP00000013639"/>
<evidence type="ECO:0000256" key="1">
    <source>
        <dbReference type="SAM" id="Coils"/>
    </source>
</evidence>
<dbReference type="GO" id="GO:0051298">
    <property type="term" value="P:centrosome duplication"/>
    <property type="evidence" value="ECO:0000318"/>
    <property type="project" value="GO_Central"/>
</dbReference>
<dbReference type="Ensembl" id="ENSCINT00000013639.3">
    <property type="protein sequence ID" value="ENSCINP00000013639.3"/>
    <property type="gene ID" value="ENSCING00000006652.3"/>
</dbReference>
<dbReference type="HOGENOM" id="CLU_309024_0_0_1"/>
<protein>
    <recommendedName>
        <fullName evidence="3">Germinal-centre associated nuclear protein MCM3AP domain-containing protein</fullName>
    </recommendedName>
</protein>
<dbReference type="GO" id="GO:0005634">
    <property type="term" value="C:nucleus"/>
    <property type="evidence" value="ECO:0000318"/>
    <property type="project" value="GO_Central"/>
</dbReference>
<reference evidence="4" key="4">
    <citation type="submission" date="2025-09" db="UniProtKB">
        <authorList>
            <consortium name="Ensembl"/>
        </authorList>
    </citation>
    <scope>IDENTIFICATION</scope>
</reference>
<keyword evidence="1" id="KW-0175">Coiled coil</keyword>
<dbReference type="GeneTree" id="ENSGT00940000160988"/>
<dbReference type="OMA" id="ERITCHT"/>